<protein>
    <recommendedName>
        <fullName evidence="1">Enoyl reductase (ER) domain-containing protein</fullName>
    </recommendedName>
</protein>
<dbReference type="PANTHER" id="PTHR45348">
    <property type="entry name" value="HYPOTHETICAL OXIDOREDUCTASE (EUROFUNG)"/>
    <property type="match status" value="1"/>
</dbReference>
<dbReference type="Gene3D" id="3.40.50.720">
    <property type="entry name" value="NAD(P)-binding Rossmann-like Domain"/>
    <property type="match status" value="1"/>
</dbReference>
<dbReference type="SUPFAM" id="SSF50129">
    <property type="entry name" value="GroES-like"/>
    <property type="match status" value="1"/>
</dbReference>
<dbReference type="InterPro" id="IPR013149">
    <property type="entry name" value="ADH-like_C"/>
</dbReference>
<feature type="domain" description="Enoyl reductase (ER)" evidence="1">
    <location>
        <begin position="15"/>
        <end position="244"/>
    </location>
</feature>
<dbReference type="OrthoDB" id="3233595at2759"/>
<evidence type="ECO:0000313" key="2">
    <source>
        <dbReference type="EMBL" id="TFY60929.1"/>
    </source>
</evidence>
<dbReference type="PANTHER" id="PTHR45348:SF2">
    <property type="entry name" value="ZINC-TYPE ALCOHOL DEHYDROGENASE-LIKE PROTEIN C2E1P3.01"/>
    <property type="match status" value="1"/>
</dbReference>
<dbReference type="InterPro" id="IPR036291">
    <property type="entry name" value="NAD(P)-bd_dom_sf"/>
</dbReference>
<evidence type="ECO:0000259" key="1">
    <source>
        <dbReference type="SMART" id="SM00829"/>
    </source>
</evidence>
<organism evidence="2 3">
    <name type="scientific">Dentipellis fragilis</name>
    <dbReference type="NCBI Taxonomy" id="205917"/>
    <lineage>
        <taxon>Eukaryota</taxon>
        <taxon>Fungi</taxon>
        <taxon>Dikarya</taxon>
        <taxon>Basidiomycota</taxon>
        <taxon>Agaricomycotina</taxon>
        <taxon>Agaricomycetes</taxon>
        <taxon>Russulales</taxon>
        <taxon>Hericiaceae</taxon>
        <taxon>Dentipellis</taxon>
    </lineage>
</organism>
<dbReference type="InterPro" id="IPR011032">
    <property type="entry name" value="GroES-like_sf"/>
</dbReference>
<dbReference type="InterPro" id="IPR047122">
    <property type="entry name" value="Trans-enoyl_RdTase-like"/>
</dbReference>
<evidence type="ECO:0000313" key="3">
    <source>
        <dbReference type="Proteomes" id="UP000298327"/>
    </source>
</evidence>
<comment type="caution">
    <text evidence="2">The sequence shown here is derived from an EMBL/GenBank/DDBJ whole genome shotgun (WGS) entry which is preliminary data.</text>
</comment>
<dbReference type="AlphaFoldDB" id="A0A4Y9YIZ1"/>
<dbReference type="GO" id="GO:0016651">
    <property type="term" value="F:oxidoreductase activity, acting on NAD(P)H"/>
    <property type="evidence" value="ECO:0007669"/>
    <property type="project" value="InterPro"/>
</dbReference>
<proteinExistence type="predicted"/>
<dbReference type="SUPFAM" id="SSF51735">
    <property type="entry name" value="NAD(P)-binding Rossmann-fold domains"/>
    <property type="match status" value="1"/>
</dbReference>
<dbReference type="STRING" id="205917.A0A4Y9YIZ1"/>
<accession>A0A4Y9YIZ1</accession>
<dbReference type="Pfam" id="PF00107">
    <property type="entry name" value="ADH_zinc_N"/>
    <property type="match status" value="1"/>
</dbReference>
<keyword evidence="3" id="KW-1185">Reference proteome</keyword>
<dbReference type="EMBL" id="SEOQ01000536">
    <property type="protein sequence ID" value="TFY60929.1"/>
    <property type="molecule type" value="Genomic_DNA"/>
</dbReference>
<name>A0A4Y9YIZ1_9AGAM</name>
<dbReference type="Gene3D" id="3.90.180.10">
    <property type="entry name" value="Medium-chain alcohol dehydrogenases, catalytic domain"/>
    <property type="match status" value="1"/>
</dbReference>
<dbReference type="Proteomes" id="UP000298327">
    <property type="component" value="Unassembled WGS sequence"/>
</dbReference>
<sequence>MSSALPSTQRMVVVQTDQTIALETIPLDKPGPGQVLIKNTAVAQNPSDCTPSLSSGITYVPVTLRVAGKGIELAPSRLRFHFALRATKIAQNAYCEYTLASAAKPLLRTPDNITDEEAATAPLTIFSALQGQETGAVGRAGAPRLASVGQHAIQLARIAGYKVITTASPKHHALVKSLGAAVAIDYHAPDFVEQIIAASGRGGVDFVYDAISEGATIELAARTLRKDGPRKSALVLPPLDMSNLD</sequence>
<gene>
    <name evidence="2" type="ORF">EVG20_g7242</name>
</gene>
<reference evidence="2 3" key="1">
    <citation type="submission" date="2019-02" db="EMBL/GenBank/DDBJ databases">
        <title>Genome sequencing of the rare red list fungi Dentipellis fragilis.</title>
        <authorList>
            <person name="Buettner E."/>
            <person name="Kellner H."/>
        </authorList>
    </citation>
    <scope>NUCLEOTIDE SEQUENCE [LARGE SCALE GENOMIC DNA]</scope>
    <source>
        <strain evidence="2 3">DSM 105465</strain>
    </source>
</reference>
<dbReference type="InterPro" id="IPR020843">
    <property type="entry name" value="ER"/>
</dbReference>
<dbReference type="SMART" id="SM00829">
    <property type="entry name" value="PKS_ER"/>
    <property type="match status" value="1"/>
</dbReference>